<dbReference type="RefSeq" id="WP_188637906.1">
    <property type="nucleotide sequence ID" value="NZ_BMHM01000001.1"/>
</dbReference>
<dbReference type="InterPro" id="IPR024524">
    <property type="entry name" value="DUF3800"/>
</dbReference>
<evidence type="ECO:0000313" key="1">
    <source>
        <dbReference type="EMBL" id="GGC77842.1"/>
    </source>
</evidence>
<protein>
    <recommendedName>
        <fullName evidence="3">DUF3800 domain-containing protein</fullName>
    </recommendedName>
</protein>
<dbReference type="EMBL" id="BMHM01000001">
    <property type="protein sequence ID" value="GGC77842.1"/>
    <property type="molecule type" value="Genomic_DNA"/>
</dbReference>
<organism evidence="1 2">
    <name type="scientific">Vreelandella lutescens</name>
    <dbReference type="NCBI Taxonomy" id="1602943"/>
    <lineage>
        <taxon>Bacteria</taxon>
        <taxon>Pseudomonadati</taxon>
        <taxon>Pseudomonadota</taxon>
        <taxon>Gammaproteobacteria</taxon>
        <taxon>Oceanospirillales</taxon>
        <taxon>Halomonadaceae</taxon>
        <taxon>Vreelandella</taxon>
    </lineage>
</organism>
<evidence type="ECO:0008006" key="3">
    <source>
        <dbReference type="Google" id="ProtNLM"/>
    </source>
</evidence>
<comment type="caution">
    <text evidence="1">The sequence shown here is derived from an EMBL/GenBank/DDBJ whole genome shotgun (WGS) entry which is preliminary data.</text>
</comment>
<proteinExistence type="predicted"/>
<dbReference type="Proteomes" id="UP000597301">
    <property type="component" value="Unassembled WGS sequence"/>
</dbReference>
<evidence type="ECO:0000313" key="2">
    <source>
        <dbReference type="Proteomes" id="UP000597301"/>
    </source>
</evidence>
<reference evidence="2" key="1">
    <citation type="journal article" date="2019" name="Int. J. Syst. Evol. Microbiol.">
        <title>The Global Catalogue of Microorganisms (GCM) 10K type strain sequencing project: providing services to taxonomists for standard genome sequencing and annotation.</title>
        <authorList>
            <consortium name="The Broad Institute Genomics Platform"/>
            <consortium name="The Broad Institute Genome Sequencing Center for Infectious Disease"/>
            <person name="Wu L."/>
            <person name="Ma J."/>
        </authorList>
    </citation>
    <scope>NUCLEOTIDE SEQUENCE [LARGE SCALE GENOMIC DNA]</scope>
    <source>
        <strain evidence="2">CGMCC 1.15122</strain>
    </source>
</reference>
<accession>A0ABQ1NKX1</accession>
<dbReference type="Pfam" id="PF12686">
    <property type="entry name" value="DUF3800"/>
    <property type="match status" value="1"/>
</dbReference>
<name>A0ABQ1NKX1_9GAMM</name>
<sequence>MELILSKNKYTIYYDESNNMRKLLLAGDEYNIDNDPNQDASPIFVLAGIAFANFSKQIDFDLLKKKMHLQNECTELKFSQMVKIRAKYTPIEAFRYALGSKRFKALFECLSSSKVFIHYEMINTVYWSFLDIIEDIVLCTNAQEDWMNQIFYKDCLYRLIKLDKENFLSLMTGFNYPNITKEHSLKFLERLNDLIMKNVAVKFSEGSKDQDSEMLVKLGFLVYKCIKLFSENINFELVFDHDKDILIEDFSFFYINRLKTFPNSKHILDKECKIEEKINNIRMHDPELDAVNFSFVESKEAQNYLVQISDVTAGFIRLYFNFLEYSSIEDVSLFMDSLNPIQKQTMSLFKELLDKSAEECHILLHRVVVPMDEHKASILLS</sequence>
<keyword evidence="2" id="KW-1185">Reference proteome</keyword>
<gene>
    <name evidence="1" type="ORF">GCM10011382_04720</name>
</gene>